<dbReference type="Proteomes" id="UP001604277">
    <property type="component" value="Unassembled WGS sequence"/>
</dbReference>
<evidence type="ECO:0000313" key="1">
    <source>
        <dbReference type="EMBL" id="KAL2515482.1"/>
    </source>
</evidence>
<sequence length="105" mass="12077">MVEAKSGYTNVIIRAEKEWLGMEAIIRYHFGYVVAACGSKGIFLPGSWENLTLRHGLRFSKAHGIRIVVAECDVQWIEKTDDRMRLKNLQRFPDDQSAYTEQTTL</sequence>
<dbReference type="EMBL" id="JBFOLJ010000008">
    <property type="protein sequence ID" value="KAL2515482.1"/>
    <property type="molecule type" value="Genomic_DNA"/>
</dbReference>
<organism evidence="1 2">
    <name type="scientific">Forsythia ovata</name>
    <dbReference type="NCBI Taxonomy" id="205694"/>
    <lineage>
        <taxon>Eukaryota</taxon>
        <taxon>Viridiplantae</taxon>
        <taxon>Streptophyta</taxon>
        <taxon>Embryophyta</taxon>
        <taxon>Tracheophyta</taxon>
        <taxon>Spermatophyta</taxon>
        <taxon>Magnoliopsida</taxon>
        <taxon>eudicotyledons</taxon>
        <taxon>Gunneridae</taxon>
        <taxon>Pentapetalae</taxon>
        <taxon>asterids</taxon>
        <taxon>lamiids</taxon>
        <taxon>Lamiales</taxon>
        <taxon>Oleaceae</taxon>
        <taxon>Forsythieae</taxon>
        <taxon>Forsythia</taxon>
    </lineage>
</organism>
<reference evidence="2" key="1">
    <citation type="submission" date="2024-07" db="EMBL/GenBank/DDBJ databases">
        <title>Two chromosome-level genome assemblies of Korean endemic species Abeliophyllum distichum and Forsythia ovata (Oleaceae).</title>
        <authorList>
            <person name="Jang H."/>
        </authorList>
    </citation>
    <scope>NUCLEOTIDE SEQUENCE [LARGE SCALE GENOMIC DNA]</scope>
</reference>
<gene>
    <name evidence="1" type="ORF">Fot_29453</name>
</gene>
<keyword evidence="2" id="KW-1185">Reference proteome</keyword>
<accession>A0ABD1TRW8</accession>
<name>A0ABD1TRW8_9LAMI</name>
<protein>
    <submittedName>
        <fullName evidence="1">Uncharacterized protein</fullName>
    </submittedName>
</protein>
<comment type="caution">
    <text evidence="1">The sequence shown here is derived from an EMBL/GenBank/DDBJ whole genome shotgun (WGS) entry which is preliminary data.</text>
</comment>
<evidence type="ECO:0000313" key="2">
    <source>
        <dbReference type="Proteomes" id="UP001604277"/>
    </source>
</evidence>
<dbReference type="AlphaFoldDB" id="A0ABD1TRW8"/>
<proteinExistence type="predicted"/>